<organism evidence="1">
    <name type="scientific">viral metagenome</name>
    <dbReference type="NCBI Taxonomy" id="1070528"/>
    <lineage>
        <taxon>unclassified sequences</taxon>
        <taxon>metagenomes</taxon>
        <taxon>organismal metagenomes</taxon>
    </lineage>
</organism>
<dbReference type="EMBL" id="MT144496">
    <property type="protein sequence ID" value="QJA54322.1"/>
    <property type="molecule type" value="Genomic_DNA"/>
</dbReference>
<name>A0A6H2A3M8_9ZZZZ</name>
<accession>A0A6H2A3M8</accession>
<reference evidence="1" key="1">
    <citation type="submission" date="2020-03" db="EMBL/GenBank/DDBJ databases">
        <title>The deep terrestrial virosphere.</title>
        <authorList>
            <person name="Holmfeldt K."/>
            <person name="Nilsson E."/>
            <person name="Simone D."/>
            <person name="Lopez-Fernandez M."/>
            <person name="Wu X."/>
            <person name="de Brujin I."/>
            <person name="Lundin D."/>
            <person name="Andersson A."/>
            <person name="Bertilsson S."/>
            <person name="Dopson M."/>
        </authorList>
    </citation>
    <scope>NUCLEOTIDE SEQUENCE</scope>
    <source>
        <strain evidence="1">TM448A04617</strain>
    </source>
</reference>
<gene>
    <name evidence="1" type="ORF">TM448A04617_0007</name>
</gene>
<sequence length="98" mass="11296">MKILKCTRCGICCLSTPCDGNSPCKKLIIHKDKTTSCKDYDKDNLFWKSGCFLRHFIEIYEFEKSKAKYYFKPRPYRLTVRTSGSQPENIGSIPFGVA</sequence>
<dbReference type="AlphaFoldDB" id="A0A6H2A3M8"/>
<proteinExistence type="predicted"/>
<protein>
    <submittedName>
        <fullName evidence="1">Uncharacterized protein</fullName>
    </submittedName>
</protein>
<evidence type="ECO:0000313" key="1">
    <source>
        <dbReference type="EMBL" id="QJA54322.1"/>
    </source>
</evidence>